<comment type="similarity">
    <text evidence="1">Belongs to the SCO1/2 family.</text>
</comment>
<dbReference type="Proteomes" id="UP000294664">
    <property type="component" value="Unassembled WGS sequence"/>
</dbReference>
<dbReference type="OrthoDB" id="9790194at2"/>
<dbReference type="InterPro" id="IPR003782">
    <property type="entry name" value="SCO1/SenC"/>
</dbReference>
<evidence type="ECO:0000259" key="5">
    <source>
        <dbReference type="PROSITE" id="PS51352"/>
    </source>
</evidence>
<evidence type="ECO:0000256" key="2">
    <source>
        <dbReference type="ARBA" id="ARBA00023008"/>
    </source>
</evidence>
<feature type="domain" description="Thioredoxin" evidence="5">
    <location>
        <begin position="29"/>
        <end position="204"/>
    </location>
</feature>
<dbReference type="PANTHER" id="PTHR12151">
    <property type="entry name" value="ELECTRON TRANSPORT PROTIN SCO1/SENC FAMILY MEMBER"/>
    <property type="match status" value="1"/>
</dbReference>
<comment type="caution">
    <text evidence="6">The sequence shown here is derived from an EMBL/GenBank/DDBJ whole genome shotgun (WGS) entry which is preliminary data.</text>
</comment>
<dbReference type="EMBL" id="SMAI01000016">
    <property type="protein sequence ID" value="TCT01806.1"/>
    <property type="molecule type" value="Genomic_DNA"/>
</dbReference>
<feature type="disulfide bond" description="Redox-active" evidence="4">
    <location>
        <begin position="80"/>
        <end position="84"/>
    </location>
</feature>
<evidence type="ECO:0000256" key="1">
    <source>
        <dbReference type="ARBA" id="ARBA00010996"/>
    </source>
</evidence>
<organism evidence="6 7">
    <name type="scientific">Aquabacter spiritensis</name>
    <dbReference type="NCBI Taxonomy" id="933073"/>
    <lineage>
        <taxon>Bacteria</taxon>
        <taxon>Pseudomonadati</taxon>
        <taxon>Pseudomonadota</taxon>
        <taxon>Alphaproteobacteria</taxon>
        <taxon>Hyphomicrobiales</taxon>
        <taxon>Xanthobacteraceae</taxon>
        <taxon>Aquabacter</taxon>
    </lineage>
</organism>
<evidence type="ECO:0000256" key="4">
    <source>
        <dbReference type="PIRSR" id="PIRSR603782-2"/>
    </source>
</evidence>
<keyword evidence="3" id="KW-0479">Metal-binding</keyword>
<reference evidence="6 7" key="1">
    <citation type="submission" date="2019-03" db="EMBL/GenBank/DDBJ databases">
        <title>Genomic Encyclopedia of Type Strains, Phase IV (KMG-IV): sequencing the most valuable type-strain genomes for metagenomic binning, comparative biology and taxonomic classification.</title>
        <authorList>
            <person name="Goeker M."/>
        </authorList>
    </citation>
    <scope>NUCLEOTIDE SEQUENCE [LARGE SCALE GENOMIC DNA]</scope>
    <source>
        <strain evidence="6 7">DSM 9035</strain>
    </source>
</reference>
<keyword evidence="7" id="KW-1185">Reference proteome</keyword>
<sequence length="204" mass="22441">MNRMRMIRIALWGLVAVACIAVAGVASGVLPIQKSPPVQTGSDIPDIGGPFRLTTHKGTVLTDADLHGRPFLVFFGFTNCPDICPTTLSELTMHFEKLGRDADKLSTVFITVDPDRDTQDLLSQYMEAFDPRFVALRGSVAETEAIAKAYKAFVRKVPLESGGYTMDHNAIVYLMDRDGRFVSSLDPHESEDVQLAKLRRLIAG</sequence>
<dbReference type="SUPFAM" id="SSF52833">
    <property type="entry name" value="Thioredoxin-like"/>
    <property type="match status" value="1"/>
</dbReference>
<feature type="binding site" evidence="3">
    <location>
        <position position="84"/>
    </location>
    <ligand>
        <name>Cu cation</name>
        <dbReference type="ChEBI" id="CHEBI:23378"/>
    </ligand>
</feature>
<dbReference type="InterPro" id="IPR013766">
    <property type="entry name" value="Thioredoxin_domain"/>
</dbReference>
<dbReference type="FunFam" id="3.40.30.10:FF:000013">
    <property type="entry name" value="Blast:Protein SCO1 homolog, mitochondrial"/>
    <property type="match status" value="1"/>
</dbReference>
<accession>A0A4R3LQ30</accession>
<feature type="binding site" evidence="3">
    <location>
        <position position="80"/>
    </location>
    <ligand>
        <name>Cu cation</name>
        <dbReference type="ChEBI" id="CHEBI:23378"/>
    </ligand>
</feature>
<dbReference type="GO" id="GO:0046872">
    <property type="term" value="F:metal ion binding"/>
    <property type="evidence" value="ECO:0007669"/>
    <property type="project" value="UniProtKB-KW"/>
</dbReference>
<evidence type="ECO:0000313" key="7">
    <source>
        <dbReference type="Proteomes" id="UP000294664"/>
    </source>
</evidence>
<proteinExistence type="inferred from homology"/>
<protein>
    <submittedName>
        <fullName evidence="6">Protein SCO1/2</fullName>
    </submittedName>
</protein>
<dbReference type="PANTHER" id="PTHR12151:SF25">
    <property type="entry name" value="LINALOOL DEHYDRATASE_ISOMERASE DOMAIN-CONTAINING PROTEIN"/>
    <property type="match status" value="1"/>
</dbReference>
<dbReference type="PROSITE" id="PS51352">
    <property type="entry name" value="THIOREDOXIN_2"/>
    <property type="match status" value="1"/>
</dbReference>
<feature type="binding site" evidence="3">
    <location>
        <position position="168"/>
    </location>
    <ligand>
        <name>Cu cation</name>
        <dbReference type="ChEBI" id="CHEBI:23378"/>
    </ligand>
</feature>
<dbReference type="Gene3D" id="3.40.30.10">
    <property type="entry name" value="Glutaredoxin"/>
    <property type="match status" value="1"/>
</dbReference>
<dbReference type="Pfam" id="PF02630">
    <property type="entry name" value="SCO1-SenC"/>
    <property type="match status" value="1"/>
</dbReference>
<keyword evidence="4" id="KW-1015">Disulfide bond</keyword>
<dbReference type="AlphaFoldDB" id="A0A4R3LQ30"/>
<dbReference type="CDD" id="cd02968">
    <property type="entry name" value="SCO"/>
    <property type="match status" value="1"/>
</dbReference>
<evidence type="ECO:0000313" key="6">
    <source>
        <dbReference type="EMBL" id="TCT01806.1"/>
    </source>
</evidence>
<dbReference type="InterPro" id="IPR036249">
    <property type="entry name" value="Thioredoxin-like_sf"/>
</dbReference>
<evidence type="ECO:0000256" key="3">
    <source>
        <dbReference type="PIRSR" id="PIRSR603782-1"/>
    </source>
</evidence>
<gene>
    <name evidence="6" type="ORF">EDC64_1163</name>
</gene>
<name>A0A4R3LQ30_9HYPH</name>
<keyword evidence="2 3" id="KW-0186">Copper</keyword>
<dbReference type="PROSITE" id="PS51257">
    <property type="entry name" value="PROKAR_LIPOPROTEIN"/>
    <property type="match status" value="1"/>
</dbReference>